<evidence type="ECO:0000256" key="2">
    <source>
        <dbReference type="ARBA" id="ARBA00016337"/>
    </source>
</evidence>
<dbReference type="Pfam" id="PF02424">
    <property type="entry name" value="ApbE"/>
    <property type="match status" value="1"/>
</dbReference>
<evidence type="ECO:0000256" key="3">
    <source>
        <dbReference type="ARBA" id="ARBA00022630"/>
    </source>
</evidence>
<gene>
    <name evidence="12" type="ORF">SAMN03080617_03458</name>
</gene>
<evidence type="ECO:0000256" key="6">
    <source>
        <dbReference type="ARBA" id="ARBA00022827"/>
    </source>
</evidence>
<evidence type="ECO:0000256" key="5">
    <source>
        <dbReference type="ARBA" id="ARBA00022723"/>
    </source>
</evidence>
<dbReference type="InterPro" id="IPR003374">
    <property type="entry name" value="ApbE-like_sf"/>
</dbReference>
<dbReference type="PANTHER" id="PTHR30040">
    <property type="entry name" value="THIAMINE BIOSYNTHESIS LIPOPROTEIN APBE"/>
    <property type="match status" value="1"/>
</dbReference>
<keyword evidence="4 10" id="KW-0808">Transferase</keyword>
<evidence type="ECO:0000256" key="4">
    <source>
        <dbReference type="ARBA" id="ARBA00022679"/>
    </source>
</evidence>
<dbReference type="EC" id="2.7.1.180" evidence="1 10"/>
<name>A0A1G5ZB50_9BACT</name>
<dbReference type="GO" id="GO:0016740">
    <property type="term" value="F:transferase activity"/>
    <property type="evidence" value="ECO:0007669"/>
    <property type="project" value="UniProtKB-UniRule"/>
</dbReference>
<keyword evidence="13" id="KW-1185">Reference proteome</keyword>
<dbReference type="AlphaFoldDB" id="A0A1G5ZB50"/>
<evidence type="ECO:0000313" key="12">
    <source>
        <dbReference type="EMBL" id="SDA91822.1"/>
    </source>
</evidence>
<feature type="binding site" evidence="11">
    <location>
        <position position="184"/>
    </location>
    <ligand>
        <name>Mg(2+)</name>
        <dbReference type="ChEBI" id="CHEBI:18420"/>
    </ligand>
</feature>
<dbReference type="Gene3D" id="3.10.520.10">
    <property type="entry name" value="ApbE-like domains"/>
    <property type="match status" value="1"/>
</dbReference>
<keyword evidence="12" id="KW-0449">Lipoprotein</keyword>
<reference evidence="13" key="1">
    <citation type="submission" date="2016-10" db="EMBL/GenBank/DDBJ databases">
        <authorList>
            <person name="Varghese N."/>
            <person name="Submissions S."/>
        </authorList>
    </citation>
    <scope>NUCLEOTIDE SEQUENCE [LARGE SCALE GENOMIC DNA]</scope>
    <source>
        <strain evidence="13">DSM 22703</strain>
    </source>
</reference>
<organism evidence="12 13">
    <name type="scientific">Algoriphagus alkaliphilus</name>
    <dbReference type="NCBI Taxonomy" id="279824"/>
    <lineage>
        <taxon>Bacteria</taxon>
        <taxon>Pseudomonadati</taxon>
        <taxon>Bacteroidota</taxon>
        <taxon>Cytophagia</taxon>
        <taxon>Cytophagales</taxon>
        <taxon>Cyclobacteriaceae</taxon>
        <taxon>Algoriphagus</taxon>
    </lineage>
</organism>
<evidence type="ECO:0000256" key="7">
    <source>
        <dbReference type="ARBA" id="ARBA00022842"/>
    </source>
</evidence>
<sequence>MNPNARKNIIYSLVLFAMLLLVYAWRTREGKPVIDTSAKSVTGKVSFSGKTMGTAFQVSYLDPSNRDFQPSIDSLLNVFNLSVSGYEPTSEVNRLNLKDTLISPSKTLVSVLKESNKMYDLTAAALDPTRSPLEKIWSFSPSGVKLQDSTDVRIFLSLVGLKKVIITDSLIRKSPPGILLDFSGSAKGFALDLIGEFLEAKGIKNFLIQIGGENLARGVNEKGELWKIGLFHLVDSTQTKSEGIVALQDQAISTAGSLEQFYTRDSIRLSFTLDPRTGYPATNGLLSATVIGRDAKTADALADALMVMGWREAIRMDSIRDDLQMLLIYNEKGGGLKQYISPELVRFLSFPVN</sequence>
<dbReference type="EMBL" id="FMXE01000030">
    <property type="protein sequence ID" value="SDA91822.1"/>
    <property type="molecule type" value="Genomic_DNA"/>
</dbReference>
<dbReference type="SUPFAM" id="SSF143631">
    <property type="entry name" value="ApbE-like"/>
    <property type="match status" value="1"/>
</dbReference>
<dbReference type="PANTHER" id="PTHR30040:SF2">
    <property type="entry name" value="FAD:PROTEIN FMN TRANSFERASE"/>
    <property type="match status" value="1"/>
</dbReference>
<dbReference type="GO" id="GO:0046872">
    <property type="term" value="F:metal ion binding"/>
    <property type="evidence" value="ECO:0007669"/>
    <property type="project" value="UniProtKB-UniRule"/>
</dbReference>
<evidence type="ECO:0000256" key="10">
    <source>
        <dbReference type="PIRNR" id="PIRNR006268"/>
    </source>
</evidence>
<comment type="similarity">
    <text evidence="10">Belongs to the ApbE family.</text>
</comment>
<keyword evidence="7 10" id="KW-0460">Magnesium</keyword>
<keyword evidence="3 10" id="KW-0285">Flavoprotein</keyword>
<dbReference type="RefSeq" id="WP_092732665.1">
    <property type="nucleotide sequence ID" value="NZ_FMXE01000030.1"/>
</dbReference>
<evidence type="ECO:0000256" key="1">
    <source>
        <dbReference type="ARBA" id="ARBA00011955"/>
    </source>
</evidence>
<keyword evidence="5 10" id="KW-0479">Metal-binding</keyword>
<dbReference type="Proteomes" id="UP000198756">
    <property type="component" value="Unassembled WGS sequence"/>
</dbReference>
<comment type="catalytic activity">
    <reaction evidence="9 10">
        <text>L-threonyl-[protein] + FAD = FMN-L-threonyl-[protein] + AMP + H(+)</text>
        <dbReference type="Rhea" id="RHEA:36847"/>
        <dbReference type="Rhea" id="RHEA-COMP:11060"/>
        <dbReference type="Rhea" id="RHEA-COMP:11061"/>
        <dbReference type="ChEBI" id="CHEBI:15378"/>
        <dbReference type="ChEBI" id="CHEBI:30013"/>
        <dbReference type="ChEBI" id="CHEBI:57692"/>
        <dbReference type="ChEBI" id="CHEBI:74257"/>
        <dbReference type="ChEBI" id="CHEBI:456215"/>
        <dbReference type="EC" id="2.7.1.180"/>
    </reaction>
</comment>
<protein>
    <recommendedName>
        <fullName evidence="2 10">FAD:protein FMN transferase</fullName>
        <ecNumber evidence="1 10">2.7.1.180</ecNumber>
    </recommendedName>
    <alternativeName>
        <fullName evidence="8 10">Flavin transferase</fullName>
    </alternativeName>
</protein>
<feature type="binding site" evidence="11">
    <location>
        <position position="299"/>
    </location>
    <ligand>
        <name>Mg(2+)</name>
        <dbReference type="ChEBI" id="CHEBI:18420"/>
    </ligand>
</feature>
<keyword evidence="6 10" id="KW-0274">FAD</keyword>
<evidence type="ECO:0000256" key="11">
    <source>
        <dbReference type="PIRSR" id="PIRSR006268-2"/>
    </source>
</evidence>
<dbReference type="STRING" id="279824.SAMN03080617_03458"/>
<dbReference type="InterPro" id="IPR024932">
    <property type="entry name" value="ApbE"/>
</dbReference>
<accession>A0A1G5ZB50</accession>
<proteinExistence type="inferred from homology"/>
<comment type="cofactor">
    <cofactor evidence="11">
        <name>Mg(2+)</name>
        <dbReference type="ChEBI" id="CHEBI:18420"/>
    </cofactor>
    <cofactor evidence="11">
        <name>Mn(2+)</name>
        <dbReference type="ChEBI" id="CHEBI:29035"/>
    </cofactor>
    <text evidence="11">Magnesium. Can also use manganese.</text>
</comment>
<evidence type="ECO:0000256" key="9">
    <source>
        <dbReference type="ARBA" id="ARBA00048540"/>
    </source>
</evidence>
<dbReference type="OrthoDB" id="9778595at2"/>
<evidence type="ECO:0000313" key="13">
    <source>
        <dbReference type="Proteomes" id="UP000198756"/>
    </source>
</evidence>
<evidence type="ECO:0000256" key="8">
    <source>
        <dbReference type="ARBA" id="ARBA00031306"/>
    </source>
</evidence>
<dbReference type="PIRSF" id="PIRSF006268">
    <property type="entry name" value="ApbE"/>
    <property type="match status" value="1"/>
</dbReference>